<dbReference type="GO" id="GO:0005525">
    <property type="term" value="F:GTP binding"/>
    <property type="evidence" value="ECO:0007669"/>
    <property type="project" value="InterPro"/>
</dbReference>
<dbReference type="GO" id="GO:0000266">
    <property type="term" value="P:mitochondrial fission"/>
    <property type="evidence" value="ECO:0007669"/>
    <property type="project" value="TreeGrafter"/>
</dbReference>
<dbReference type="PANTHER" id="PTHR11566:SF21">
    <property type="entry name" value="DYNAMIN RELATED PROTEIN 1, ISOFORM A"/>
    <property type="match status" value="1"/>
</dbReference>
<dbReference type="PRINTS" id="PR00195">
    <property type="entry name" value="DYNAMIN"/>
</dbReference>
<feature type="region of interest" description="Disordered" evidence="3">
    <location>
        <begin position="417"/>
        <end position="436"/>
    </location>
</feature>
<dbReference type="Gene3D" id="3.40.50.300">
    <property type="entry name" value="P-loop containing nucleotide triphosphate hydrolases"/>
    <property type="match status" value="1"/>
</dbReference>
<evidence type="ECO:0000256" key="3">
    <source>
        <dbReference type="SAM" id="MobiDB-lite"/>
    </source>
</evidence>
<dbReference type="AlphaFoldDB" id="A0A8H3J6M9"/>
<evidence type="ECO:0000256" key="1">
    <source>
        <dbReference type="ARBA" id="ARBA00022741"/>
    </source>
</evidence>
<dbReference type="PROSITE" id="PS51718">
    <property type="entry name" value="G_DYNAMIN_2"/>
    <property type="match status" value="1"/>
</dbReference>
<dbReference type="InterPro" id="IPR045063">
    <property type="entry name" value="Dynamin_N"/>
</dbReference>
<evidence type="ECO:0000313" key="7">
    <source>
        <dbReference type="Proteomes" id="UP000664521"/>
    </source>
</evidence>
<dbReference type="Pfam" id="PF01031">
    <property type="entry name" value="Dynamin_M"/>
    <property type="match status" value="1"/>
</dbReference>
<dbReference type="GO" id="GO:0003924">
    <property type="term" value="F:GTPase activity"/>
    <property type="evidence" value="ECO:0007669"/>
    <property type="project" value="InterPro"/>
</dbReference>
<dbReference type="FunFam" id="3.40.50.300:FF:001425">
    <property type="entry name" value="Dynamin GTPase, putative"/>
    <property type="match status" value="1"/>
</dbReference>
<gene>
    <name evidence="6" type="ORF">HETSPECPRED_003634</name>
</gene>
<dbReference type="GO" id="GO:0008017">
    <property type="term" value="F:microtubule binding"/>
    <property type="evidence" value="ECO:0007669"/>
    <property type="project" value="TreeGrafter"/>
</dbReference>
<dbReference type="PROSITE" id="PS51388">
    <property type="entry name" value="GED"/>
    <property type="match status" value="1"/>
</dbReference>
<feature type="domain" description="GED" evidence="4">
    <location>
        <begin position="617"/>
        <end position="702"/>
    </location>
</feature>
<dbReference type="EMBL" id="CAJPDS010000202">
    <property type="protein sequence ID" value="CAF9941504.1"/>
    <property type="molecule type" value="Genomic_DNA"/>
</dbReference>
<dbReference type="GO" id="GO:0048312">
    <property type="term" value="P:intracellular distribution of mitochondria"/>
    <property type="evidence" value="ECO:0007669"/>
    <property type="project" value="TreeGrafter"/>
</dbReference>
<keyword evidence="7" id="KW-1185">Reference proteome</keyword>
<dbReference type="Proteomes" id="UP000664521">
    <property type="component" value="Unassembled WGS sequence"/>
</dbReference>
<evidence type="ECO:0000259" key="5">
    <source>
        <dbReference type="PROSITE" id="PS51718"/>
    </source>
</evidence>
<sequence>MSSLEDISGLQSAKSTLRLEQIAKLRARGVGDHVDLPQLVVCGDQSAGKSSILEGITGLPFPRQDGVCTKFPTEIILRHSDGEQIILATILPTASHTKQAIKDLQSYKRHLGSFDELPESIAAAGSLMGLRGFGGVEEGPAFTQDVLRIEVTGPVGLHLAVVDLPGLISVANEEQTEFDVQIVQNMVDSYLTNARTIILAVVQATNDIANQGIIQKSRRFDPAGERTVGIITKPDLINKGTEQRIARLAKNEDTTKLRLGFFLVRNPAPSELETAITAKQRLAIEDQYFRSSPWKEENLSLDHVGVAALQRFLQKLLEQHIERELPKVREEIKHIIKRLEQNIAALGDERPTTGHIRVFLSRLAMRFQNLTLSALDGNYFDSDTAFFDESGMEYQSRRIRALAHRLNTEFSNHMRDNGQKRKVIASRSGSKDSPEKFAQEDQILVTEQEMKDWVYVGSRGKELPGNYNHALMSDLFHVQASRWKTIAGKHVETFSNAIEEFVKAAVSHITQEPEIKTKLWERSKLPLLENKQAAEEELSRLCEDEKHQPITYNHYYSDNVQKARQDSTRDLIKKTMNEASAEDWNGRLHISNNSVDAEKLVASLQKRIIVDMDAQACTEALVGLSAYYKVALKTFVDNVCRQVIERHLLNPLSRVFCPEEVAAMDDDELYKIAAESPENAESRKRLNELHENLKRSLSDLRK</sequence>
<dbReference type="OrthoDB" id="415706at2759"/>
<dbReference type="InterPro" id="IPR030381">
    <property type="entry name" value="G_DYNAMIN_dom"/>
</dbReference>
<dbReference type="InterPro" id="IPR022812">
    <property type="entry name" value="Dynamin"/>
</dbReference>
<feature type="domain" description="Dynamin-type G" evidence="5">
    <location>
        <begin position="33"/>
        <end position="326"/>
    </location>
</feature>
<proteinExistence type="predicted"/>
<dbReference type="CDD" id="cd08771">
    <property type="entry name" value="DLP_1"/>
    <property type="match status" value="1"/>
</dbReference>
<accession>A0A8H3J6M9</accession>
<comment type="caution">
    <text evidence="6">The sequence shown here is derived from an EMBL/GenBank/DDBJ whole genome shotgun (WGS) entry which is preliminary data.</text>
</comment>
<dbReference type="GO" id="GO:0006897">
    <property type="term" value="P:endocytosis"/>
    <property type="evidence" value="ECO:0007669"/>
    <property type="project" value="TreeGrafter"/>
</dbReference>
<dbReference type="Pfam" id="PF00350">
    <property type="entry name" value="Dynamin_N"/>
    <property type="match status" value="1"/>
</dbReference>
<dbReference type="Gene3D" id="1.20.120.1240">
    <property type="entry name" value="Dynamin, middle domain"/>
    <property type="match status" value="1"/>
</dbReference>
<name>A0A8H3J6M9_9LECA</name>
<dbReference type="InterPro" id="IPR001401">
    <property type="entry name" value="Dynamin_GTPase"/>
</dbReference>
<dbReference type="SUPFAM" id="SSF52540">
    <property type="entry name" value="P-loop containing nucleoside triphosphate hydrolases"/>
    <property type="match status" value="1"/>
</dbReference>
<dbReference type="InterPro" id="IPR027417">
    <property type="entry name" value="P-loop_NTPase"/>
</dbReference>
<dbReference type="GO" id="GO:0005739">
    <property type="term" value="C:mitochondrion"/>
    <property type="evidence" value="ECO:0007669"/>
    <property type="project" value="TreeGrafter"/>
</dbReference>
<dbReference type="GO" id="GO:0005874">
    <property type="term" value="C:microtubule"/>
    <property type="evidence" value="ECO:0007669"/>
    <property type="project" value="TreeGrafter"/>
</dbReference>
<dbReference type="GO" id="GO:0016020">
    <property type="term" value="C:membrane"/>
    <property type="evidence" value="ECO:0007669"/>
    <property type="project" value="TreeGrafter"/>
</dbReference>
<organism evidence="6 7">
    <name type="scientific">Heterodermia speciosa</name>
    <dbReference type="NCBI Taxonomy" id="116794"/>
    <lineage>
        <taxon>Eukaryota</taxon>
        <taxon>Fungi</taxon>
        <taxon>Dikarya</taxon>
        <taxon>Ascomycota</taxon>
        <taxon>Pezizomycotina</taxon>
        <taxon>Lecanoromycetes</taxon>
        <taxon>OSLEUM clade</taxon>
        <taxon>Lecanoromycetidae</taxon>
        <taxon>Caliciales</taxon>
        <taxon>Physciaceae</taxon>
        <taxon>Heterodermia</taxon>
    </lineage>
</organism>
<dbReference type="PANTHER" id="PTHR11566">
    <property type="entry name" value="DYNAMIN"/>
    <property type="match status" value="1"/>
</dbReference>
<evidence type="ECO:0008006" key="8">
    <source>
        <dbReference type="Google" id="ProtNLM"/>
    </source>
</evidence>
<dbReference type="SMART" id="SM00053">
    <property type="entry name" value="DYNc"/>
    <property type="match status" value="1"/>
</dbReference>
<protein>
    <recommendedName>
        <fullName evidence="8">Dynamin GTPase</fullName>
    </recommendedName>
</protein>
<dbReference type="GO" id="GO:0016559">
    <property type="term" value="P:peroxisome fission"/>
    <property type="evidence" value="ECO:0007669"/>
    <property type="project" value="TreeGrafter"/>
</dbReference>
<reference evidence="6" key="1">
    <citation type="submission" date="2021-03" db="EMBL/GenBank/DDBJ databases">
        <authorList>
            <person name="Tagirdzhanova G."/>
        </authorList>
    </citation>
    <scope>NUCLEOTIDE SEQUENCE</scope>
</reference>
<keyword evidence="1" id="KW-0547">Nucleotide-binding</keyword>
<evidence type="ECO:0000256" key="2">
    <source>
        <dbReference type="ARBA" id="ARBA00023134"/>
    </source>
</evidence>
<evidence type="ECO:0000259" key="4">
    <source>
        <dbReference type="PROSITE" id="PS51388"/>
    </source>
</evidence>
<keyword evidence="2" id="KW-0342">GTP-binding</keyword>
<dbReference type="InterPro" id="IPR000375">
    <property type="entry name" value="Dynamin_stalk"/>
</dbReference>
<evidence type="ECO:0000313" key="6">
    <source>
        <dbReference type="EMBL" id="CAF9941504.1"/>
    </source>
</evidence>
<dbReference type="InterPro" id="IPR020850">
    <property type="entry name" value="GED_dom"/>
</dbReference>